<dbReference type="SUPFAM" id="SSF55979">
    <property type="entry name" value="DNA clamp"/>
    <property type="match status" value="1"/>
</dbReference>
<dbReference type="GO" id="GO:0006281">
    <property type="term" value="P:DNA repair"/>
    <property type="evidence" value="ECO:0007669"/>
    <property type="project" value="UniProtKB-KW"/>
</dbReference>
<dbReference type="STRING" id="6265.A0A0B2VLJ5"/>
<protein>
    <submittedName>
        <fullName evidence="7">Cell cycle checkpoint protein RAD1</fullName>
    </submittedName>
</protein>
<feature type="domain" description="Mos1 transposase HTH" evidence="6">
    <location>
        <begin position="5"/>
        <end position="54"/>
    </location>
</feature>
<dbReference type="AlphaFoldDB" id="A0A0B2VLJ5"/>
<evidence type="ECO:0000256" key="3">
    <source>
        <dbReference type="ARBA" id="ARBA00022763"/>
    </source>
</evidence>
<keyword evidence="4" id="KW-0234">DNA repair</keyword>
<dbReference type="Gene3D" id="3.70.10.10">
    <property type="match status" value="1"/>
</dbReference>
<dbReference type="InterPro" id="IPR046938">
    <property type="entry name" value="DNA_clamp_sf"/>
</dbReference>
<dbReference type="InterPro" id="IPR041426">
    <property type="entry name" value="Mos1_HTH"/>
</dbReference>
<dbReference type="OrthoDB" id="337581at2759"/>
<organism evidence="7 8">
    <name type="scientific">Toxocara canis</name>
    <name type="common">Canine roundworm</name>
    <dbReference type="NCBI Taxonomy" id="6265"/>
    <lineage>
        <taxon>Eukaryota</taxon>
        <taxon>Metazoa</taxon>
        <taxon>Ecdysozoa</taxon>
        <taxon>Nematoda</taxon>
        <taxon>Chromadorea</taxon>
        <taxon>Rhabditida</taxon>
        <taxon>Spirurina</taxon>
        <taxon>Ascaridomorpha</taxon>
        <taxon>Ascaridoidea</taxon>
        <taxon>Toxocaridae</taxon>
        <taxon>Toxocara</taxon>
    </lineage>
</organism>
<dbReference type="PRINTS" id="PR01246">
    <property type="entry name" value="RAD1REPAIR"/>
</dbReference>
<dbReference type="Proteomes" id="UP000031036">
    <property type="component" value="Unassembled WGS sequence"/>
</dbReference>
<keyword evidence="5" id="KW-0539">Nucleus</keyword>
<reference evidence="7 8" key="1">
    <citation type="submission" date="2014-11" db="EMBL/GenBank/DDBJ databases">
        <title>Genetic blueprint of the zoonotic pathogen Toxocara canis.</title>
        <authorList>
            <person name="Zhu X.-Q."/>
            <person name="Korhonen P.K."/>
            <person name="Cai H."/>
            <person name="Young N.D."/>
            <person name="Nejsum P."/>
            <person name="von Samson-Himmelstjerna G."/>
            <person name="Boag P.R."/>
            <person name="Tan P."/>
            <person name="Li Q."/>
            <person name="Min J."/>
            <person name="Yang Y."/>
            <person name="Wang X."/>
            <person name="Fang X."/>
            <person name="Hall R.S."/>
            <person name="Hofmann A."/>
            <person name="Sternberg P.W."/>
            <person name="Jex A.R."/>
            <person name="Gasser R.B."/>
        </authorList>
    </citation>
    <scope>NUCLEOTIDE SEQUENCE [LARGE SCALE GENOMIC DNA]</scope>
    <source>
        <strain evidence="7">PN_DK_2014</strain>
    </source>
</reference>
<dbReference type="Pfam" id="PF17906">
    <property type="entry name" value="HTH_48"/>
    <property type="match status" value="1"/>
</dbReference>
<comment type="similarity">
    <text evidence="2">Belongs to the rad1 family.</text>
</comment>
<evidence type="ECO:0000256" key="1">
    <source>
        <dbReference type="ARBA" id="ARBA00004123"/>
    </source>
</evidence>
<dbReference type="PANTHER" id="PTHR10870:SF0">
    <property type="entry name" value="CELL CYCLE CHECKPOINT PROTEIN RAD1"/>
    <property type="match status" value="1"/>
</dbReference>
<dbReference type="EMBL" id="JPKZ01001346">
    <property type="protein sequence ID" value="KHN82488.1"/>
    <property type="molecule type" value="Genomic_DNA"/>
</dbReference>
<keyword evidence="3" id="KW-0227">DNA damage</keyword>
<dbReference type="OMA" id="WSQAYKF"/>
<dbReference type="Pfam" id="PF02144">
    <property type="entry name" value="Rad1"/>
    <property type="match status" value="1"/>
</dbReference>
<dbReference type="GO" id="GO:0000077">
    <property type="term" value="P:DNA damage checkpoint signaling"/>
    <property type="evidence" value="ECO:0007669"/>
    <property type="project" value="InterPro"/>
</dbReference>
<sequence>MLPEKRDLRLLAFYEFKLGETAPEPSGNINRAFGDGSASERTVYHWFTSLRQEDESLEDQPRSGRPSLFDDYRLRAVVGENPRKSCEAMAKELGQVGHQVSTNMVLNGRDDMQSGQQHIVELKMENARELHPIVRALMFREHGTIDVTCNGLRVIVDDQNCLQAIAYIKSELFNSFIIREPSVTFRIPIAILTECLSVFGAGMSTALKMTYDGHGEPLKVMLEKDGIVVKCIIRTQNPDVVLDFDFDSSKIPTKVIMKPQKLKEAFHEFDSSSSTVSIKVNRRMLCLFTEGDLGKIKTEFPQHSEQIERLECAEEVEYSYRLCLVKRMTPSLNLSQKVSIRIDHRGILSVQFMIEQSDNNHVFIEFFCVPDADVYGDTEDSIES</sequence>
<accession>A0A0B2VLJ5</accession>
<dbReference type="PANTHER" id="PTHR10870">
    <property type="entry name" value="CELL CYCLE CHECKPOINT PROTEIN RAD1"/>
    <property type="match status" value="1"/>
</dbReference>
<gene>
    <name evidence="7" type="primary">Rad1</name>
    <name evidence="7" type="ORF">Tcan_04958</name>
</gene>
<evidence type="ECO:0000313" key="8">
    <source>
        <dbReference type="Proteomes" id="UP000031036"/>
    </source>
</evidence>
<evidence type="ECO:0000256" key="4">
    <source>
        <dbReference type="ARBA" id="ARBA00023204"/>
    </source>
</evidence>
<dbReference type="InterPro" id="IPR003011">
    <property type="entry name" value="Cell_cycle_checkpoint_Rad1"/>
</dbReference>
<dbReference type="CDD" id="cd00577">
    <property type="entry name" value="PCNA"/>
    <property type="match status" value="1"/>
</dbReference>
<proteinExistence type="inferred from homology"/>
<keyword evidence="8" id="KW-1185">Reference proteome</keyword>
<dbReference type="PRINTS" id="PR01245">
    <property type="entry name" value="RAD1REC1"/>
</dbReference>
<comment type="caution">
    <text evidence="7">The sequence shown here is derived from an EMBL/GenBank/DDBJ whole genome shotgun (WGS) entry which is preliminary data.</text>
</comment>
<evidence type="ECO:0000259" key="6">
    <source>
        <dbReference type="Pfam" id="PF17906"/>
    </source>
</evidence>
<evidence type="ECO:0000256" key="2">
    <source>
        <dbReference type="ARBA" id="ARBA00010991"/>
    </source>
</evidence>
<dbReference type="GO" id="GO:0030896">
    <property type="term" value="C:checkpoint clamp complex"/>
    <property type="evidence" value="ECO:0007669"/>
    <property type="project" value="TreeGrafter"/>
</dbReference>
<evidence type="ECO:0000313" key="7">
    <source>
        <dbReference type="EMBL" id="KHN82488.1"/>
    </source>
</evidence>
<evidence type="ECO:0000256" key="5">
    <source>
        <dbReference type="ARBA" id="ARBA00023242"/>
    </source>
</evidence>
<dbReference type="Gene3D" id="1.10.10.1450">
    <property type="match status" value="1"/>
</dbReference>
<dbReference type="InterPro" id="IPR003021">
    <property type="entry name" value="Rad1_Rec1_Rad17"/>
</dbReference>
<name>A0A0B2VLJ5_TOXCA</name>
<comment type="subcellular location">
    <subcellularLocation>
        <location evidence="1">Nucleus</location>
    </subcellularLocation>
</comment>